<dbReference type="GO" id="GO:0008610">
    <property type="term" value="P:lipid biosynthetic process"/>
    <property type="evidence" value="ECO:0007669"/>
    <property type="project" value="InterPro"/>
</dbReference>
<evidence type="ECO:0000256" key="4">
    <source>
        <dbReference type="ARBA" id="ARBA00022691"/>
    </source>
</evidence>
<dbReference type="OrthoDB" id="9782855at2"/>
<keyword evidence="3 7" id="KW-0808">Transferase</keyword>
<keyword evidence="4" id="KW-0949">S-adenosyl-L-methionine</keyword>
<evidence type="ECO:0000256" key="1">
    <source>
        <dbReference type="ARBA" id="ARBA00010815"/>
    </source>
</evidence>
<dbReference type="InterPro" id="IPR050723">
    <property type="entry name" value="CFA/CMAS"/>
</dbReference>
<comment type="caution">
    <text evidence="7">The sequence shown here is derived from an EMBL/GenBank/DDBJ whole genome shotgun (WGS) entry which is preliminary data.</text>
</comment>
<dbReference type="InterPro" id="IPR003333">
    <property type="entry name" value="CMAS"/>
</dbReference>
<dbReference type="GO" id="GO:0032259">
    <property type="term" value="P:methylation"/>
    <property type="evidence" value="ECO:0007669"/>
    <property type="project" value="UniProtKB-KW"/>
</dbReference>
<evidence type="ECO:0000256" key="6">
    <source>
        <dbReference type="PIRSR" id="PIRSR003085-1"/>
    </source>
</evidence>
<keyword evidence="8" id="KW-1185">Reference proteome</keyword>
<reference evidence="7 8" key="1">
    <citation type="submission" date="2019-02" db="EMBL/GenBank/DDBJ databases">
        <title>Pedobacter sp. RP-1-13 sp. nov., isolated from Arctic soil.</title>
        <authorList>
            <person name="Dahal R.H."/>
        </authorList>
    </citation>
    <scope>NUCLEOTIDE SEQUENCE [LARGE SCALE GENOMIC DNA]</scope>
    <source>
        <strain evidence="7 8">RP-1-13</strain>
    </source>
</reference>
<name>A0A4R0MYF0_9SPHI</name>
<dbReference type="Pfam" id="PF02353">
    <property type="entry name" value="CMAS"/>
    <property type="match status" value="1"/>
</dbReference>
<dbReference type="AlphaFoldDB" id="A0A4R0MYF0"/>
<dbReference type="Gene3D" id="3.40.50.150">
    <property type="entry name" value="Vaccinia Virus protein VP39"/>
    <property type="match status" value="1"/>
</dbReference>
<dbReference type="GO" id="GO:0008168">
    <property type="term" value="F:methyltransferase activity"/>
    <property type="evidence" value="ECO:0007669"/>
    <property type="project" value="UniProtKB-KW"/>
</dbReference>
<organism evidence="7 8">
    <name type="scientific">Pedobacter frigiditerrae</name>
    <dbReference type="NCBI Taxonomy" id="2530452"/>
    <lineage>
        <taxon>Bacteria</taxon>
        <taxon>Pseudomonadati</taxon>
        <taxon>Bacteroidota</taxon>
        <taxon>Sphingobacteriia</taxon>
        <taxon>Sphingobacteriales</taxon>
        <taxon>Sphingobacteriaceae</taxon>
        <taxon>Pedobacter</taxon>
    </lineage>
</organism>
<dbReference type="SUPFAM" id="SSF53335">
    <property type="entry name" value="S-adenosyl-L-methionine-dependent methyltransferases"/>
    <property type="match status" value="1"/>
</dbReference>
<evidence type="ECO:0000256" key="2">
    <source>
        <dbReference type="ARBA" id="ARBA00022603"/>
    </source>
</evidence>
<dbReference type="PANTHER" id="PTHR43667">
    <property type="entry name" value="CYCLOPROPANE-FATTY-ACYL-PHOSPHOLIPID SYNTHASE"/>
    <property type="match status" value="1"/>
</dbReference>
<dbReference type="InterPro" id="IPR029063">
    <property type="entry name" value="SAM-dependent_MTases_sf"/>
</dbReference>
<feature type="active site" evidence="6">
    <location>
        <position position="388"/>
    </location>
</feature>
<dbReference type="RefSeq" id="WP_131553279.1">
    <property type="nucleotide sequence ID" value="NZ_SJSK01000002.1"/>
</dbReference>
<evidence type="ECO:0000256" key="3">
    <source>
        <dbReference type="ARBA" id="ARBA00022679"/>
    </source>
</evidence>
<protein>
    <submittedName>
        <fullName evidence="7">Class I SAM-dependent methyltransferase</fullName>
    </submittedName>
</protein>
<keyword evidence="5" id="KW-0443">Lipid metabolism</keyword>
<dbReference type="Proteomes" id="UP000292884">
    <property type="component" value="Unassembled WGS sequence"/>
</dbReference>
<gene>
    <name evidence="7" type="ORF">EZ428_11475</name>
</gene>
<dbReference type="PANTHER" id="PTHR43667:SF2">
    <property type="entry name" value="FATTY ACID C-METHYL TRANSFERASE"/>
    <property type="match status" value="1"/>
</dbReference>
<evidence type="ECO:0000313" key="7">
    <source>
        <dbReference type="EMBL" id="TCC92339.1"/>
    </source>
</evidence>
<evidence type="ECO:0000313" key="8">
    <source>
        <dbReference type="Proteomes" id="UP000292884"/>
    </source>
</evidence>
<proteinExistence type="inferred from homology"/>
<evidence type="ECO:0000256" key="5">
    <source>
        <dbReference type="ARBA" id="ARBA00023098"/>
    </source>
</evidence>
<keyword evidence="2 7" id="KW-0489">Methyltransferase</keyword>
<dbReference type="CDD" id="cd02440">
    <property type="entry name" value="AdoMet_MTases"/>
    <property type="match status" value="1"/>
</dbReference>
<accession>A0A4R0MYF0</accession>
<sequence length="412" mass="46941">MSSLSLTKSKSGFYENAVVNALCKMNKGFLNLTLPSGENFEIGDSNSSYKADLEVKDSRFFKCVVLYGDIGFGEAYVNGLWETDNITNLIKWIILNIENAPSVSGSKVKSIGLNLFKWFNRIYHNNRSNSITGSQKNIAEHYDLNNDFFATFLDPSMTYSAAFFKTPELTLAQAQDEKYRRLCEQLQLKASDHVLEIGSGWGANAIFMAKNYGCKVTTVTISKEQQKLGQERVAAAGLSDQIEIIIKDYRNIEGQFDKIVSVEMLEAVGHNYLETYFAKCAEVLKPNGIFAFQVITSPDSRYENLRRGVDWIQKHIFPGSLLPSVAVINKAINNTSDLTLVDLKDLGLDYARTLKLWFIEFNHKLNEVKALGFDERFIRKWNYYLNYCEAAFEMRNINVMQMVYTRPNNTER</sequence>
<dbReference type="PIRSF" id="PIRSF003085">
    <property type="entry name" value="CMAS"/>
    <property type="match status" value="1"/>
</dbReference>
<dbReference type="EMBL" id="SJSK01000002">
    <property type="protein sequence ID" value="TCC92339.1"/>
    <property type="molecule type" value="Genomic_DNA"/>
</dbReference>
<comment type="similarity">
    <text evidence="1">Belongs to the CFA/CMAS family.</text>
</comment>